<dbReference type="PANTHER" id="PTHR47893">
    <property type="entry name" value="REGULATORY PROTEIN PCHR"/>
    <property type="match status" value="1"/>
</dbReference>
<evidence type="ECO:0000313" key="5">
    <source>
        <dbReference type="EMBL" id="GEP94087.1"/>
    </source>
</evidence>
<feature type="domain" description="HTH araC/xylS-type" evidence="4">
    <location>
        <begin position="209"/>
        <end position="307"/>
    </location>
</feature>
<evidence type="ECO:0000256" key="1">
    <source>
        <dbReference type="ARBA" id="ARBA00023015"/>
    </source>
</evidence>
<dbReference type="GO" id="GO:0003700">
    <property type="term" value="F:DNA-binding transcription factor activity"/>
    <property type="evidence" value="ECO:0007669"/>
    <property type="project" value="InterPro"/>
</dbReference>
<keyword evidence="6" id="KW-1185">Reference proteome</keyword>
<evidence type="ECO:0000256" key="3">
    <source>
        <dbReference type="ARBA" id="ARBA00023163"/>
    </source>
</evidence>
<dbReference type="PROSITE" id="PS01124">
    <property type="entry name" value="HTH_ARAC_FAMILY_2"/>
    <property type="match status" value="1"/>
</dbReference>
<dbReference type="AlphaFoldDB" id="A0A512REG2"/>
<proteinExistence type="predicted"/>
<keyword evidence="1" id="KW-0805">Transcription regulation</keyword>
<dbReference type="InterPro" id="IPR020449">
    <property type="entry name" value="Tscrpt_reg_AraC-type_HTH"/>
</dbReference>
<dbReference type="PANTHER" id="PTHR47893:SF1">
    <property type="entry name" value="REGULATORY PROTEIN PCHR"/>
    <property type="match status" value="1"/>
</dbReference>
<keyword evidence="3" id="KW-0804">Transcription</keyword>
<dbReference type="InterPro" id="IPR009057">
    <property type="entry name" value="Homeodomain-like_sf"/>
</dbReference>
<name>A0A512REG2_9BACT</name>
<dbReference type="RefSeq" id="WP_146857582.1">
    <property type="nucleotide sequence ID" value="NZ_BKAU01000001.1"/>
</dbReference>
<comment type="caution">
    <text evidence="5">The sequence shown here is derived from an EMBL/GenBank/DDBJ whole genome shotgun (WGS) entry which is preliminary data.</text>
</comment>
<dbReference type="PROSITE" id="PS00041">
    <property type="entry name" value="HTH_ARAC_FAMILY_1"/>
    <property type="match status" value="1"/>
</dbReference>
<dbReference type="PRINTS" id="PR00032">
    <property type="entry name" value="HTHARAC"/>
</dbReference>
<evidence type="ECO:0000256" key="2">
    <source>
        <dbReference type="ARBA" id="ARBA00023125"/>
    </source>
</evidence>
<dbReference type="EMBL" id="BKAU01000001">
    <property type="protein sequence ID" value="GEP94087.1"/>
    <property type="molecule type" value="Genomic_DNA"/>
</dbReference>
<sequence>MSVTPGILQGDHFDYLPDVPADFRPFLLHDAQTMCAEGPYGNVILQYFRDQHYTAWICDIHVERSIPLRVALPASSMALLFTLTGNASFPGPLQLYEKSYTLLPPCQEAPVLKVEAGYCRMLFLLFNPLLTSLLGNISYAASPVQTGRYSESCQRLISSIHDNRDKGDIWRFKRQLLFLDLLFTSMEEITNTDREEKRSSQHRDYETLEKVKAYIHDNIGKKLSIQLLAGRFGLSPTQLRRGYKQVYKLHLASYIRNERLSQARALLHQTEMPVHEIAWEVGYESAAGFTRIFNMQFKQSPSDYRRSCRQSCCHFRKEIFHIGSAI</sequence>
<evidence type="ECO:0000313" key="6">
    <source>
        <dbReference type="Proteomes" id="UP000321436"/>
    </source>
</evidence>
<keyword evidence="2" id="KW-0238">DNA-binding</keyword>
<dbReference type="GO" id="GO:0043565">
    <property type="term" value="F:sequence-specific DNA binding"/>
    <property type="evidence" value="ECO:0007669"/>
    <property type="project" value="InterPro"/>
</dbReference>
<accession>A0A512REG2</accession>
<protein>
    <recommendedName>
        <fullName evidence="4">HTH araC/xylS-type domain-containing protein</fullName>
    </recommendedName>
</protein>
<dbReference type="InterPro" id="IPR018060">
    <property type="entry name" value="HTH_AraC"/>
</dbReference>
<dbReference type="OrthoDB" id="799767at2"/>
<dbReference type="InterPro" id="IPR018062">
    <property type="entry name" value="HTH_AraC-typ_CS"/>
</dbReference>
<dbReference type="Pfam" id="PF12833">
    <property type="entry name" value="HTH_18"/>
    <property type="match status" value="1"/>
</dbReference>
<dbReference type="SMART" id="SM00342">
    <property type="entry name" value="HTH_ARAC"/>
    <property type="match status" value="1"/>
</dbReference>
<organism evidence="5 6">
    <name type="scientific">Chitinophaga cymbidii</name>
    <dbReference type="NCBI Taxonomy" id="1096750"/>
    <lineage>
        <taxon>Bacteria</taxon>
        <taxon>Pseudomonadati</taxon>
        <taxon>Bacteroidota</taxon>
        <taxon>Chitinophagia</taxon>
        <taxon>Chitinophagales</taxon>
        <taxon>Chitinophagaceae</taxon>
        <taxon>Chitinophaga</taxon>
    </lineage>
</organism>
<dbReference type="InterPro" id="IPR053142">
    <property type="entry name" value="PchR_regulatory_protein"/>
</dbReference>
<evidence type="ECO:0000259" key="4">
    <source>
        <dbReference type="PROSITE" id="PS01124"/>
    </source>
</evidence>
<dbReference type="Proteomes" id="UP000321436">
    <property type="component" value="Unassembled WGS sequence"/>
</dbReference>
<dbReference type="SUPFAM" id="SSF46689">
    <property type="entry name" value="Homeodomain-like"/>
    <property type="match status" value="2"/>
</dbReference>
<gene>
    <name evidence="5" type="ORF">CCY01nite_03470</name>
</gene>
<dbReference type="Gene3D" id="1.10.10.60">
    <property type="entry name" value="Homeodomain-like"/>
    <property type="match status" value="2"/>
</dbReference>
<reference evidence="5 6" key="1">
    <citation type="submission" date="2019-07" db="EMBL/GenBank/DDBJ databases">
        <title>Whole genome shotgun sequence of Chitinophaga cymbidii NBRC 109752.</title>
        <authorList>
            <person name="Hosoyama A."/>
            <person name="Uohara A."/>
            <person name="Ohji S."/>
            <person name="Ichikawa N."/>
        </authorList>
    </citation>
    <scope>NUCLEOTIDE SEQUENCE [LARGE SCALE GENOMIC DNA]</scope>
    <source>
        <strain evidence="5 6">NBRC 109752</strain>
    </source>
</reference>